<dbReference type="AlphaFoldDB" id="A0A5C0B1A6"/>
<reference evidence="4 5" key="1">
    <citation type="submission" date="2019-08" db="EMBL/GenBank/DDBJ databases">
        <title>Amphibian skin-associated Pigmentiphaga: genome sequence and occurrence across geography and hosts.</title>
        <authorList>
            <person name="Bletz M.C."/>
            <person name="Bunk B."/>
            <person name="Sproeer C."/>
            <person name="Biwer P."/>
            <person name="Reiter S."/>
            <person name="Rabemananjara F.C.E."/>
            <person name="Schulz S."/>
            <person name="Overmann J."/>
            <person name="Vences M."/>
        </authorList>
    </citation>
    <scope>NUCLEOTIDE SEQUENCE [LARGE SCALE GENOMIC DNA]</scope>
    <source>
        <strain evidence="4 5">Mada1488</strain>
    </source>
</reference>
<keyword evidence="5" id="KW-1185">Reference proteome</keyword>
<keyword evidence="2 3" id="KW-0479">Metal-binding</keyword>
<evidence type="ECO:0000256" key="2">
    <source>
        <dbReference type="ARBA" id="ARBA00022723"/>
    </source>
</evidence>
<dbReference type="EMBL" id="CP043046">
    <property type="protein sequence ID" value="QEI07543.1"/>
    <property type="molecule type" value="Genomic_DNA"/>
</dbReference>
<dbReference type="GO" id="GO:0046872">
    <property type="term" value="F:metal ion binding"/>
    <property type="evidence" value="ECO:0007669"/>
    <property type="project" value="UniProtKB-KW"/>
</dbReference>
<comment type="similarity">
    <text evidence="1">Belongs to the DinB family.</text>
</comment>
<name>A0A5C0B1A6_9BURK</name>
<dbReference type="Pfam" id="PF05163">
    <property type="entry name" value="DinB"/>
    <property type="match status" value="1"/>
</dbReference>
<dbReference type="OrthoDB" id="9807509at2"/>
<organism evidence="4 5">
    <name type="scientific">Pigmentiphaga aceris</name>
    <dbReference type="NCBI Taxonomy" id="1940612"/>
    <lineage>
        <taxon>Bacteria</taxon>
        <taxon>Pseudomonadati</taxon>
        <taxon>Pseudomonadota</taxon>
        <taxon>Betaproteobacteria</taxon>
        <taxon>Burkholderiales</taxon>
        <taxon>Alcaligenaceae</taxon>
        <taxon>Pigmentiphaga</taxon>
    </lineage>
</organism>
<dbReference type="Gene3D" id="1.20.120.450">
    <property type="entry name" value="dinb family like domain"/>
    <property type="match status" value="1"/>
</dbReference>
<feature type="binding site" evidence="3">
    <location>
        <position position="127"/>
    </location>
    <ligand>
        <name>a divalent metal cation</name>
        <dbReference type="ChEBI" id="CHEBI:60240"/>
    </ligand>
</feature>
<feature type="binding site" evidence="3">
    <location>
        <position position="131"/>
    </location>
    <ligand>
        <name>a divalent metal cation</name>
        <dbReference type="ChEBI" id="CHEBI:60240"/>
    </ligand>
</feature>
<accession>A0A5C0B1A6</accession>
<dbReference type="PANTHER" id="PTHR37302">
    <property type="entry name" value="SLR1116 PROTEIN"/>
    <property type="match status" value="1"/>
</dbReference>
<evidence type="ECO:0000313" key="4">
    <source>
        <dbReference type="EMBL" id="QEI07543.1"/>
    </source>
</evidence>
<dbReference type="InterPro" id="IPR007837">
    <property type="entry name" value="DinB"/>
</dbReference>
<dbReference type="RefSeq" id="WP_148816590.1">
    <property type="nucleotide sequence ID" value="NZ_CP043046.1"/>
</dbReference>
<dbReference type="InterPro" id="IPR034660">
    <property type="entry name" value="DinB/YfiT-like"/>
</dbReference>
<proteinExistence type="inferred from homology"/>
<dbReference type="SUPFAM" id="SSF109854">
    <property type="entry name" value="DinB/YfiT-like putative metalloenzymes"/>
    <property type="match status" value="1"/>
</dbReference>
<evidence type="ECO:0000313" key="5">
    <source>
        <dbReference type="Proteomes" id="UP000325161"/>
    </source>
</evidence>
<protein>
    <submittedName>
        <fullName evidence="4">Damage-inducible protein DinB</fullName>
    </submittedName>
</protein>
<dbReference type="Proteomes" id="UP000325161">
    <property type="component" value="Chromosome"/>
</dbReference>
<feature type="binding site" evidence="3">
    <location>
        <position position="43"/>
    </location>
    <ligand>
        <name>a divalent metal cation</name>
        <dbReference type="ChEBI" id="CHEBI:60240"/>
    </ligand>
</feature>
<dbReference type="PANTHER" id="PTHR37302:SF1">
    <property type="entry name" value="PROTEIN DINB"/>
    <property type="match status" value="1"/>
</dbReference>
<dbReference type="KEGG" id="pacr:FXN63_18140"/>
<evidence type="ECO:0000256" key="1">
    <source>
        <dbReference type="ARBA" id="ARBA00008635"/>
    </source>
</evidence>
<sequence length="166" mass="18448">MTAASPFSSLFKYQAWANDAFLQALDTLHASDERHTAIRIMNHCHVVNLMFKGHLSGVPHGFSANNTLDTPTPQDLRTAMASVDSWYLNYAATVTATELAEPITFVFSDGDSGCMTREEMLLHVATHGTYHRGEVGRVLKQIKVAPPWDTFAVHLHQADPSRRLRA</sequence>
<gene>
    <name evidence="4" type="ORF">FXN63_18140</name>
</gene>
<evidence type="ECO:0000256" key="3">
    <source>
        <dbReference type="PIRSR" id="PIRSR607837-1"/>
    </source>
</evidence>